<name>A0ABU0IV68_9CAUL</name>
<evidence type="ECO:0000313" key="4">
    <source>
        <dbReference type="Proteomes" id="UP001228905"/>
    </source>
</evidence>
<dbReference type="RefSeq" id="WP_307351605.1">
    <property type="nucleotide sequence ID" value="NZ_JAUSVS010000008.1"/>
</dbReference>
<proteinExistence type="inferred from homology"/>
<accession>A0ABU0IV68</accession>
<evidence type="ECO:0000256" key="1">
    <source>
        <dbReference type="ARBA" id="ARBA00006817"/>
    </source>
</evidence>
<reference evidence="3 4" key="1">
    <citation type="submission" date="2023-07" db="EMBL/GenBank/DDBJ databases">
        <title>Genomic Encyclopedia of Type Strains, Phase IV (KMG-IV): sequencing the most valuable type-strain genomes for metagenomic binning, comparative biology and taxonomic classification.</title>
        <authorList>
            <person name="Goeker M."/>
        </authorList>
    </citation>
    <scope>NUCLEOTIDE SEQUENCE [LARGE SCALE GENOMIC DNA]</scope>
    <source>
        <strain evidence="3 4">DSM 18695</strain>
    </source>
</reference>
<organism evidence="3 4">
    <name type="scientific">Caulobacter ginsengisoli</name>
    <dbReference type="NCBI Taxonomy" id="400775"/>
    <lineage>
        <taxon>Bacteria</taxon>
        <taxon>Pseudomonadati</taxon>
        <taxon>Pseudomonadota</taxon>
        <taxon>Alphaproteobacteria</taxon>
        <taxon>Caulobacterales</taxon>
        <taxon>Caulobacteraceae</taxon>
        <taxon>Caulobacter</taxon>
    </lineage>
</organism>
<comment type="similarity">
    <text evidence="1">Belongs to the AHA1 family.</text>
</comment>
<dbReference type="EMBL" id="JAUSVS010000008">
    <property type="protein sequence ID" value="MDQ0465909.1"/>
    <property type="molecule type" value="Genomic_DNA"/>
</dbReference>
<protein>
    <submittedName>
        <fullName evidence="3">Uncharacterized protein YndB with AHSA1/START domain</fullName>
    </submittedName>
</protein>
<dbReference type="SUPFAM" id="SSF55961">
    <property type="entry name" value="Bet v1-like"/>
    <property type="match status" value="1"/>
</dbReference>
<dbReference type="Proteomes" id="UP001228905">
    <property type="component" value="Unassembled WGS sequence"/>
</dbReference>
<evidence type="ECO:0000259" key="2">
    <source>
        <dbReference type="Pfam" id="PF08327"/>
    </source>
</evidence>
<dbReference type="Pfam" id="PF08327">
    <property type="entry name" value="AHSA1"/>
    <property type="match status" value="1"/>
</dbReference>
<keyword evidence="4" id="KW-1185">Reference proteome</keyword>
<comment type="caution">
    <text evidence="3">The sequence shown here is derived from an EMBL/GenBank/DDBJ whole genome shotgun (WGS) entry which is preliminary data.</text>
</comment>
<sequence>MSDPAFVYVVYIRATPARIWDALTDPDQTEKFWFGGRFKTDGARKGSDLELWSEQRGVDFTGQILESDPPKKLVWTFQHTREPDSLDGATTVSYELEVMGDDTRLTVTHDGFLDNSSLRRGVSGGWPRILSSLKSMLETGAPLTRAA</sequence>
<feature type="domain" description="Activator of Hsp90 ATPase homologue 1/2-like C-terminal" evidence="2">
    <location>
        <begin position="14"/>
        <end position="138"/>
    </location>
</feature>
<dbReference type="Gene3D" id="3.30.530.20">
    <property type="match status" value="1"/>
</dbReference>
<dbReference type="InterPro" id="IPR023393">
    <property type="entry name" value="START-like_dom_sf"/>
</dbReference>
<dbReference type="InterPro" id="IPR013538">
    <property type="entry name" value="ASHA1/2-like_C"/>
</dbReference>
<gene>
    <name evidence="3" type="ORF">QO010_003701</name>
</gene>
<dbReference type="CDD" id="cd08893">
    <property type="entry name" value="SRPBCC_CalC_Aha1-like_GntR-HTH"/>
    <property type="match status" value="1"/>
</dbReference>
<evidence type="ECO:0000313" key="3">
    <source>
        <dbReference type="EMBL" id="MDQ0465909.1"/>
    </source>
</evidence>